<evidence type="ECO:0000313" key="11">
    <source>
        <dbReference type="Proteomes" id="UP000186513"/>
    </source>
</evidence>
<dbReference type="Pfam" id="PF07690">
    <property type="entry name" value="MFS_1"/>
    <property type="match status" value="1"/>
</dbReference>
<dbReference type="RefSeq" id="WP_072430159.1">
    <property type="nucleotide sequence ID" value="NZ_FPKR01000018.1"/>
</dbReference>
<feature type="transmembrane region" description="Helical" evidence="8">
    <location>
        <begin position="343"/>
        <end position="362"/>
    </location>
</feature>
<evidence type="ECO:0000256" key="8">
    <source>
        <dbReference type="RuleBase" id="RU365088"/>
    </source>
</evidence>
<dbReference type="PANTHER" id="PTHR23502">
    <property type="entry name" value="MAJOR FACILITATOR SUPERFAMILY"/>
    <property type="match status" value="1"/>
</dbReference>
<name>A0A1K2HRX4_9NEIS</name>
<dbReference type="STRING" id="1121279.SAMN02745887_03682"/>
<dbReference type="EMBL" id="FPKR01000018">
    <property type="protein sequence ID" value="SFZ79499.1"/>
    <property type="molecule type" value="Genomic_DNA"/>
</dbReference>
<evidence type="ECO:0000259" key="9">
    <source>
        <dbReference type="PROSITE" id="PS50850"/>
    </source>
</evidence>
<dbReference type="AlphaFoldDB" id="A0A1K2HRX4"/>
<feature type="transmembrane region" description="Helical" evidence="8">
    <location>
        <begin position="246"/>
        <end position="265"/>
    </location>
</feature>
<feature type="transmembrane region" description="Helical" evidence="8">
    <location>
        <begin position="98"/>
        <end position="119"/>
    </location>
</feature>
<feature type="transmembrane region" description="Helical" evidence="8">
    <location>
        <begin position="45"/>
        <end position="62"/>
    </location>
</feature>
<evidence type="ECO:0000256" key="7">
    <source>
        <dbReference type="ARBA" id="ARBA00023136"/>
    </source>
</evidence>
<evidence type="ECO:0000256" key="4">
    <source>
        <dbReference type="ARBA" id="ARBA00022475"/>
    </source>
</evidence>
<dbReference type="NCBIfam" id="TIGR00710">
    <property type="entry name" value="efflux_Bcr_CflA"/>
    <property type="match status" value="1"/>
</dbReference>
<dbReference type="GO" id="GO:0042910">
    <property type="term" value="F:xenobiotic transmembrane transporter activity"/>
    <property type="evidence" value="ECO:0007669"/>
    <property type="project" value="InterPro"/>
</dbReference>
<keyword evidence="7 8" id="KW-0472">Membrane</keyword>
<feature type="transmembrane region" description="Helical" evidence="8">
    <location>
        <begin position="211"/>
        <end position="231"/>
    </location>
</feature>
<sequence length="399" mass="41150">MSARLPLPGWLILLGALTAVGPLSIDMYLPSFPALELALGRGAELTLACFFIGLALGQLFYGPLSDRFGRKPPLYVGVALYLLASLACALAVNIEQLAALRLLQGLGGCAGMVLGRAIVRDRCDARSAAQAFSLLMLVMGLAPILAPLLGGWLLLLADWRAIFAFQALFGLACLLAVHWSLAESHVQRGAAPLALGSILRGYGALLRERHFLAPTLAGGMAQAGMFAYIAGSPSVLIAQYGISPQHYGWVFGANALGLITASQLNARQLARHAPAWLLQRALWAPALAGVGLLLISLLWQGQPPLWLLLPGLFGFVASLGYIGPNAAASALAGQGERAGSASALLGALQFALATLAGLAMALGHGGGSLPLAAAMAVCGLGALLALRLQPRAEAAPQPA</sequence>
<dbReference type="PROSITE" id="PS50850">
    <property type="entry name" value="MFS"/>
    <property type="match status" value="1"/>
</dbReference>
<organism evidence="10 11">
    <name type="scientific">Chitinimonas taiwanensis DSM 18899</name>
    <dbReference type="NCBI Taxonomy" id="1121279"/>
    <lineage>
        <taxon>Bacteria</taxon>
        <taxon>Pseudomonadati</taxon>
        <taxon>Pseudomonadota</taxon>
        <taxon>Betaproteobacteria</taxon>
        <taxon>Neisseriales</taxon>
        <taxon>Chitinibacteraceae</taxon>
        <taxon>Chitinimonas</taxon>
    </lineage>
</organism>
<dbReference type="OrthoDB" id="9814303at2"/>
<dbReference type="InterPro" id="IPR036259">
    <property type="entry name" value="MFS_trans_sf"/>
</dbReference>
<keyword evidence="11" id="KW-1185">Reference proteome</keyword>
<dbReference type="FunFam" id="1.20.1720.10:FF:000005">
    <property type="entry name" value="Bcr/CflA family efflux transporter"/>
    <property type="match status" value="1"/>
</dbReference>
<dbReference type="InterPro" id="IPR011701">
    <property type="entry name" value="MFS"/>
</dbReference>
<evidence type="ECO:0000256" key="5">
    <source>
        <dbReference type="ARBA" id="ARBA00022692"/>
    </source>
</evidence>
<dbReference type="SUPFAM" id="SSF103473">
    <property type="entry name" value="MFS general substrate transporter"/>
    <property type="match status" value="1"/>
</dbReference>
<evidence type="ECO:0000313" key="10">
    <source>
        <dbReference type="EMBL" id="SFZ79499.1"/>
    </source>
</evidence>
<feature type="transmembrane region" description="Helical" evidence="8">
    <location>
        <begin position="305"/>
        <end position="322"/>
    </location>
</feature>
<keyword evidence="6 8" id="KW-1133">Transmembrane helix</keyword>
<comment type="similarity">
    <text evidence="2 8">Belongs to the major facilitator superfamily. Bcr/CmlA family.</text>
</comment>
<proteinExistence type="inferred from homology"/>
<reference evidence="10 11" key="1">
    <citation type="submission" date="2016-11" db="EMBL/GenBank/DDBJ databases">
        <authorList>
            <person name="Jaros S."/>
            <person name="Januszkiewicz K."/>
            <person name="Wedrychowicz H."/>
        </authorList>
    </citation>
    <scope>NUCLEOTIDE SEQUENCE [LARGE SCALE GENOMIC DNA]</scope>
    <source>
        <strain evidence="10 11">DSM 18899</strain>
    </source>
</reference>
<feature type="transmembrane region" description="Helical" evidence="8">
    <location>
        <begin position="277"/>
        <end position="299"/>
    </location>
</feature>
<feature type="transmembrane region" description="Helical" evidence="8">
    <location>
        <begin position="131"/>
        <end position="155"/>
    </location>
</feature>
<feature type="domain" description="Major facilitator superfamily (MFS) profile" evidence="9">
    <location>
        <begin position="1"/>
        <end position="393"/>
    </location>
</feature>
<dbReference type="GO" id="GO:0005886">
    <property type="term" value="C:plasma membrane"/>
    <property type="evidence" value="ECO:0007669"/>
    <property type="project" value="UniProtKB-SubCell"/>
</dbReference>
<dbReference type="PANTHER" id="PTHR23502:SF132">
    <property type="entry name" value="POLYAMINE TRANSPORTER 2-RELATED"/>
    <property type="match status" value="1"/>
</dbReference>
<dbReference type="Gene3D" id="1.20.1720.10">
    <property type="entry name" value="Multidrug resistance protein D"/>
    <property type="match status" value="1"/>
</dbReference>
<feature type="transmembrane region" description="Helical" evidence="8">
    <location>
        <begin position="7"/>
        <end position="25"/>
    </location>
</feature>
<dbReference type="InterPro" id="IPR020846">
    <property type="entry name" value="MFS_dom"/>
</dbReference>
<dbReference type="InterPro" id="IPR004812">
    <property type="entry name" value="Efflux_drug-R_Bcr/CmlA"/>
</dbReference>
<evidence type="ECO:0000256" key="2">
    <source>
        <dbReference type="ARBA" id="ARBA00006236"/>
    </source>
</evidence>
<dbReference type="GO" id="GO:0015385">
    <property type="term" value="F:sodium:proton antiporter activity"/>
    <property type="evidence" value="ECO:0007669"/>
    <property type="project" value="TreeGrafter"/>
</dbReference>
<evidence type="ECO:0000256" key="1">
    <source>
        <dbReference type="ARBA" id="ARBA00004651"/>
    </source>
</evidence>
<keyword evidence="8" id="KW-0997">Cell inner membrane</keyword>
<dbReference type="GO" id="GO:1990961">
    <property type="term" value="P:xenobiotic detoxification by transmembrane export across the plasma membrane"/>
    <property type="evidence" value="ECO:0007669"/>
    <property type="project" value="InterPro"/>
</dbReference>
<keyword evidence="4" id="KW-1003">Cell membrane</keyword>
<accession>A0A1K2HRX4</accession>
<keyword evidence="5 8" id="KW-0812">Transmembrane</keyword>
<evidence type="ECO:0000256" key="6">
    <source>
        <dbReference type="ARBA" id="ARBA00022989"/>
    </source>
</evidence>
<dbReference type="CDD" id="cd17320">
    <property type="entry name" value="MFS_MdfA_MDR_like"/>
    <property type="match status" value="1"/>
</dbReference>
<feature type="transmembrane region" description="Helical" evidence="8">
    <location>
        <begin position="161"/>
        <end position="181"/>
    </location>
</feature>
<gene>
    <name evidence="10" type="ORF">SAMN02745887_03682</name>
</gene>
<dbReference type="Proteomes" id="UP000186513">
    <property type="component" value="Unassembled WGS sequence"/>
</dbReference>
<feature type="transmembrane region" description="Helical" evidence="8">
    <location>
        <begin position="368"/>
        <end position="386"/>
    </location>
</feature>
<feature type="transmembrane region" description="Helical" evidence="8">
    <location>
        <begin position="74"/>
        <end position="92"/>
    </location>
</feature>
<evidence type="ECO:0000256" key="3">
    <source>
        <dbReference type="ARBA" id="ARBA00022448"/>
    </source>
</evidence>
<keyword evidence="3 8" id="KW-0813">Transport</keyword>
<comment type="subcellular location">
    <subcellularLocation>
        <location evidence="8">Cell inner membrane</location>
        <topology evidence="8">Multi-pass membrane protein</topology>
    </subcellularLocation>
    <subcellularLocation>
        <location evidence="1">Cell membrane</location>
        <topology evidence="1">Multi-pass membrane protein</topology>
    </subcellularLocation>
</comment>
<protein>
    <recommendedName>
        <fullName evidence="8">Bcr/CflA family efflux transporter</fullName>
    </recommendedName>
</protein>